<dbReference type="EMBL" id="BFEA01000987">
    <property type="protein sequence ID" value="GBG92020.1"/>
    <property type="molecule type" value="Genomic_DNA"/>
</dbReference>
<dbReference type="SUPFAM" id="SSF56672">
    <property type="entry name" value="DNA/RNA polymerases"/>
    <property type="match status" value="1"/>
</dbReference>
<keyword evidence="6" id="KW-0695">RNA-directed DNA polymerase</keyword>
<dbReference type="InterPro" id="IPR041373">
    <property type="entry name" value="RT_RNaseH"/>
</dbReference>
<keyword evidence="10" id="KW-1185">Reference proteome</keyword>
<dbReference type="PANTHER" id="PTHR37984:SF5">
    <property type="entry name" value="PROTEIN NYNRIN-LIKE"/>
    <property type="match status" value="1"/>
</dbReference>
<evidence type="ECO:0000259" key="8">
    <source>
        <dbReference type="Pfam" id="PF17917"/>
    </source>
</evidence>
<comment type="caution">
    <text evidence="9">The sequence shown here is derived from an EMBL/GenBank/DDBJ whole genome shotgun (WGS) entry which is preliminary data.</text>
</comment>
<dbReference type="Gramene" id="GBG92020">
    <property type="protein sequence ID" value="GBG92020"/>
    <property type="gene ID" value="CBR_g54140"/>
</dbReference>
<keyword evidence="5" id="KW-0378">Hydrolase</keyword>
<feature type="region of interest" description="Disordered" evidence="7">
    <location>
        <begin position="307"/>
        <end position="332"/>
    </location>
</feature>
<dbReference type="Gene3D" id="2.40.70.10">
    <property type="entry name" value="Acid Proteases"/>
    <property type="match status" value="1"/>
</dbReference>
<dbReference type="InterPro" id="IPR050951">
    <property type="entry name" value="Retrovirus_Pol_polyprotein"/>
</dbReference>
<sequence length="484" mass="54476">MPVAWTSGTSPSEAAEVVDPTEYLHLAGMAGTTTSMIGAIQSGNDDLEWVERESNPGPQFRTVEIDVLRMLKQLDIRVPVPVGHLLTISEAANDKLLQQCQKNQKRFTYQRIQRMLKKNKEEEIEGIAPPEPGTNKPEAARVAKISLAEKDHFVRARPVLWKSAECDCEIWGKSFNALIDTGDSVVAISLDTVRRTGRLNSILPQSHKDNYVSADEEAMNIVGVIENVVIQVGRVHVLVNALVKDVHSYSVLLGLPWAMAVGARIHFDSKQLVLRQTGGKPRTVPLRISTRTVTRNSGFGGIGMIRGHDCEANPSSSPDDSSGFEELEYKEETPNKEEWKHLVELFEHETQEKFRVVPGTTRTFHLSLEDNTTVPTETQALWGISHFRAYLYGRKFTLLTDHEPLLTLKKSKDYSGMIGRWATVLQSMDFDIRQRKHERHGNADALTRLHRPDRVPKSEEVVLWNEPKSEIGPRYGQVEILPKE</sequence>
<evidence type="ECO:0000313" key="10">
    <source>
        <dbReference type="Proteomes" id="UP000265515"/>
    </source>
</evidence>
<dbReference type="Pfam" id="PF17917">
    <property type="entry name" value="RT_RNaseH"/>
    <property type="match status" value="1"/>
</dbReference>
<evidence type="ECO:0000256" key="6">
    <source>
        <dbReference type="ARBA" id="ARBA00022918"/>
    </source>
</evidence>
<dbReference type="GO" id="GO:0016787">
    <property type="term" value="F:hydrolase activity"/>
    <property type="evidence" value="ECO:0007669"/>
    <property type="project" value="UniProtKB-KW"/>
</dbReference>
<dbReference type="GO" id="GO:0004519">
    <property type="term" value="F:endonuclease activity"/>
    <property type="evidence" value="ECO:0007669"/>
    <property type="project" value="UniProtKB-KW"/>
</dbReference>
<proteinExistence type="predicted"/>
<evidence type="ECO:0000256" key="7">
    <source>
        <dbReference type="SAM" id="MobiDB-lite"/>
    </source>
</evidence>
<keyword evidence="3" id="KW-0540">Nuclease</keyword>
<dbReference type="STRING" id="69332.A0A388MBT5"/>
<keyword evidence="4" id="KW-0255">Endonuclease</keyword>
<name>A0A388MBT5_CHABU</name>
<dbReference type="AlphaFoldDB" id="A0A388MBT5"/>
<protein>
    <recommendedName>
        <fullName evidence="8">Reverse transcriptase RNase H-like domain-containing protein</fullName>
    </recommendedName>
</protein>
<evidence type="ECO:0000256" key="1">
    <source>
        <dbReference type="ARBA" id="ARBA00022679"/>
    </source>
</evidence>
<gene>
    <name evidence="9" type="ORF">CBR_g54140</name>
</gene>
<feature type="domain" description="Reverse transcriptase RNase H-like" evidence="8">
    <location>
        <begin position="354"/>
        <end position="427"/>
    </location>
</feature>
<keyword evidence="1" id="KW-0808">Transferase</keyword>
<keyword evidence="2" id="KW-0548">Nucleotidyltransferase</keyword>
<evidence type="ECO:0000256" key="4">
    <source>
        <dbReference type="ARBA" id="ARBA00022759"/>
    </source>
</evidence>
<dbReference type="Proteomes" id="UP000265515">
    <property type="component" value="Unassembled WGS sequence"/>
</dbReference>
<organism evidence="9 10">
    <name type="scientific">Chara braunii</name>
    <name type="common">Braun's stonewort</name>
    <dbReference type="NCBI Taxonomy" id="69332"/>
    <lineage>
        <taxon>Eukaryota</taxon>
        <taxon>Viridiplantae</taxon>
        <taxon>Streptophyta</taxon>
        <taxon>Charophyceae</taxon>
        <taxon>Charales</taxon>
        <taxon>Characeae</taxon>
        <taxon>Chara</taxon>
    </lineage>
</organism>
<dbReference type="CDD" id="cd00303">
    <property type="entry name" value="retropepsin_like"/>
    <property type="match status" value="1"/>
</dbReference>
<dbReference type="GO" id="GO:0003964">
    <property type="term" value="F:RNA-directed DNA polymerase activity"/>
    <property type="evidence" value="ECO:0007669"/>
    <property type="project" value="UniProtKB-KW"/>
</dbReference>
<dbReference type="InterPro" id="IPR043502">
    <property type="entry name" value="DNA/RNA_pol_sf"/>
</dbReference>
<evidence type="ECO:0000313" key="9">
    <source>
        <dbReference type="EMBL" id="GBG92020.1"/>
    </source>
</evidence>
<evidence type="ECO:0000256" key="3">
    <source>
        <dbReference type="ARBA" id="ARBA00022722"/>
    </source>
</evidence>
<dbReference type="PANTHER" id="PTHR37984">
    <property type="entry name" value="PROTEIN CBG26694"/>
    <property type="match status" value="1"/>
</dbReference>
<evidence type="ECO:0000256" key="5">
    <source>
        <dbReference type="ARBA" id="ARBA00022801"/>
    </source>
</evidence>
<dbReference type="SUPFAM" id="SSF50630">
    <property type="entry name" value="Acid proteases"/>
    <property type="match status" value="1"/>
</dbReference>
<dbReference type="InterPro" id="IPR021109">
    <property type="entry name" value="Peptidase_aspartic_dom_sf"/>
</dbReference>
<reference evidence="9 10" key="1">
    <citation type="journal article" date="2018" name="Cell">
        <title>The Chara Genome: Secondary Complexity and Implications for Plant Terrestrialization.</title>
        <authorList>
            <person name="Nishiyama T."/>
            <person name="Sakayama H."/>
            <person name="Vries J.D."/>
            <person name="Buschmann H."/>
            <person name="Saint-Marcoux D."/>
            <person name="Ullrich K.K."/>
            <person name="Haas F.B."/>
            <person name="Vanderstraeten L."/>
            <person name="Becker D."/>
            <person name="Lang D."/>
            <person name="Vosolsobe S."/>
            <person name="Rombauts S."/>
            <person name="Wilhelmsson P.K.I."/>
            <person name="Janitza P."/>
            <person name="Kern R."/>
            <person name="Heyl A."/>
            <person name="Rumpler F."/>
            <person name="Villalobos L.I.A.C."/>
            <person name="Clay J.M."/>
            <person name="Skokan R."/>
            <person name="Toyoda A."/>
            <person name="Suzuki Y."/>
            <person name="Kagoshima H."/>
            <person name="Schijlen E."/>
            <person name="Tajeshwar N."/>
            <person name="Catarino B."/>
            <person name="Hetherington A.J."/>
            <person name="Saltykova A."/>
            <person name="Bonnot C."/>
            <person name="Breuninger H."/>
            <person name="Symeonidi A."/>
            <person name="Radhakrishnan G.V."/>
            <person name="Van Nieuwerburgh F."/>
            <person name="Deforce D."/>
            <person name="Chang C."/>
            <person name="Karol K.G."/>
            <person name="Hedrich R."/>
            <person name="Ulvskov P."/>
            <person name="Glockner G."/>
            <person name="Delwiche C.F."/>
            <person name="Petrasek J."/>
            <person name="Van de Peer Y."/>
            <person name="Friml J."/>
            <person name="Beilby M."/>
            <person name="Dolan L."/>
            <person name="Kohara Y."/>
            <person name="Sugano S."/>
            <person name="Fujiyama A."/>
            <person name="Delaux P.-M."/>
            <person name="Quint M."/>
            <person name="TheiBen G."/>
            <person name="Hagemann M."/>
            <person name="Harholt J."/>
            <person name="Dunand C."/>
            <person name="Zachgo S."/>
            <person name="Langdale J."/>
            <person name="Maumus F."/>
            <person name="Straeten D.V.D."/>
            <person name="Gould S.B."/>
            <person name="Rensing S.A."/>
        </authorList>
    </citation>
    <scope>NUCLEOTIDE SEQUENCE [LARGE SCALE GENOMIC DNA]</scope>
    <source>
        <strain evidence="9 10">S276</strain>
    </source>
</reference>
<evidence type="ECO:0000256" key="2">
    <source>
        <dbReference type="ARBA" id="ARBA00022695"/>
    </source>
</evidence>
<accession>A0A388MBT5</accession>